<gene>
    <name evidence="2" type="ORF">P378_16600</name>
</gene>
<dbReference type="Gene3D" id="1.10.287.1490">
    <property type="match status" value="1"/>
</dbReference>
<proteinExistence type="predicted"/>
<dbReference type="RefSeq" id="WP_099083797.1">
    <property type="nucleotide sequence ID" value="NZ_AWQQ01000094.1"/>
</dbReference>
<dbReference type="Proteomes" id="UP000222564">
    <property type="component" value="Unassembled WGS sequence"/>
</dbReference>
<dbReference type="OrthoDB" id="1833514at2"/>
<dbReference type="AlphaFoldDB" id="A0A2C6MCT6"/>
<accession>A0A2C6MCT6</accession>
<dbReference type="EMBL" id="AWQQ01000094">
    <property type="protein sequence ID" value="PHJ37375.1"/>
    <property type="molecule type" value="Genomic_DNA"/>
</dbReference>
<evidence type="ECO:0000256" key="1">
    <source>
        <dbReference type="SAM" id="Coils"/>
    </source>
</evidence>
<reference evidence="2 3" key="1">
    <citation type="submission" date="2013-09" db="EMBL/GenBank/DDBJ databases">
        <title>Biodegradation of hydrocarbons in the deep terrestrial subsurface : characterization of a microbial consortium composed of two Desulfotomaculum species originating from a deep geological formation.</title>
        <authorList>
            <person name="Aullo T."/>
            <person name="Berlendis S."/>
            <person name="Lascourreges J.-F."/>
            <person name="Dessort D."/>
            <person name="Saint-Laurent S."/>
            <person name="Schraauwers B."/>
            <person name="Mas J."/>
            <person name="Magot M."/>
            <person name="Ranchou-Peyruse A."/>
        </authorList>
    </citation>
    <scope>NUCLEOTIDE SEQUENCE [LARGE SCALE GENOMIC DNA]</scope>
    <source>
        <strain evidence="2 3">Bs107</strain>
    </source>
</reference>
<organism evidence="2 3">
    <name type="scientific">Desulforamulus profundi</name>
    <dbReference type="NCBI Taxonomy" id="1383067"/>
    <lineage>
        <taxon>Bacteria</taxon>
        <taxon>Bacillati</taxon>
        <taxon>Bacillota</taxon>
        <taxon>Clostridia</taxon>
        <taxon>Eubacteriales</taxon>
        <taxon>Peptococcaceae</taxon>
        <taxon>Desulforamulus</taxon>
    </lineage>
</organism>
<keyword evidence="3" id="KW-1185">Reference proteome</keyword>
<evidence type="ECO:0000313" key="2">
    <source>
        <dbReference type="EMBL" id="PHJ37375.1"/>
    </source>
</evidence>
<keyword evidence="1" id="KW-0175">Coiled coil</keyword>
<evidence type="ECO:0000313" key="3">
    <source>
        <dbReference type="Proteomes" id="UP000222564"/>
    </source>
</evidence>
<protein>
    <submittedName>
        <fullName evidence="2">Uncharacterized protein</fullName>
    </submittedName>
</protein>
<feature type="coiled-coil region" evidence="1">
    <location>
        <begin position="138"/>
        <end position="252"/>
    </location>
</feature>
<name>A0A2C6MCT6_9FIRM</name>
<sequence length="529" mass="60299">MNYLPQLTENEVRYICSVIPLQDSIYYFQRNPKEFAKIMPGFRATSMKNQAQVSALLFRCRNQYFISSFIERHISNWLSQIQEHIAKMMEDGDSKELALLHTLPFCFFVDNVGLFFKLINEEYSEEYIALLSAAVTATKEASVQQDKLQEELKAKESEIRRLQAELDSAKSDLERTGTKLNERNTEFKVLKRSLADLEKLKSTVQNDKEMIVALEAKIQVREETINGLRNELAEAKNSSQQLEAQIRAELEKQHAAKTSEQQAALKPKCPSDIEEFKDYLGYNLENIGVSTDSEYCALLKEHLSKILFQGIPIVVNRGVGTTLMKCIANALIGQSNVKTLAFSKDLSIDDVDSFLSSAGRVVCLDNFIGNCNETELLSLFDDHRDKVIFLTVAYDRTIHYVSGEFLRYCQYLNLNRIAALSANAELTEDPSTVEEVEFEFQGISQDNRYSSLLREMLGEFGFLQSLIEQKCTAISDEQDLCRMLAFDVLPYCVDVLQIAPYNTSERLIKYAGDAGRCSYKNLFKGWFAR</sequence>
<comment type="caution">
    <text evidence="2">The sequence shown here is derived from an EMBL/GenBank/DDBJ whole genome shotgun (WGS) entry which is preliminary data.</text>
</comment>